<gene>
    <name evidence="2" type="ORF">HPHI1048_LOCUS4202</name>
</gene>
<evidence type="ECO:0000313" key="2">
    <source>
        <dbReference type="EMBL" id="CAD8472502.1"/>
    </source>
</evidence>
<reference evidence="2" key="1">
    <citation type="submission" date="2021-01" db="EMBL/GenBank/DDBJ databases">
        <authorList>
            <person name="Corre E."/>
            <person name="Pelletier E."/>
            <person name="Niang G."/>
            <person name="Scheremetjew M."/>
            <person name="Finn R."/>
            <person name="Kale V."/>
            <person name="Holt S."/>
            <person name="Cochrane G."/>
            <person name="Meng A."/>
            <person name="Brown T."/>
            <person name="Cohen L."/>
        </authorList>
    </citation>
    <scope>NUCLEOTIDE SEQUENCE</scope>
    <source>
        <strain evidence="2">CCMP325</strain>
    </source>
</reference>
<accession>A0A7S0E2E4</accession>
<feature type="compositionally biased region" description="Polar residues" evidence="1">
    <location>
        <begin position="436"/>
        <end position="450"/>
    </location>
</feature>
<feature type="compositionally biased region" description="Basic and acidic residues" evidence="1">
    <location>
        <begin position="477"/>
        <end position="494"/>
    </location>
</feature>
<feature type="compositionally biased region" description="Basic and acidic residues" evidence="1">
    <location>
        <begin position="302"/>
        <end position="323"/>
    </location>
</feature>
<protein>
    <submittedName>
        <fullName evidence="2">Uncharacterized protein</fullName>
    </submittedName>
</protein>
<feature type="region of interest" description="Disordered" evidence="1">
    <location>
        <begin position="811"/>
        <end position="869"/>
    </location>
</feature>
<proteinExistence type="predicted"/>
<sequence length="869" mass="96935">MPWSQGNPLWNDPGSPWRGSEFDAGSGNIPGLLEEDANEKGPRPLEPNEFAQRPISKDPFELSSRGLDLSWGQLLPSQPSLSLHQLGGLGNAGGPLVYGSCAVGQDDKETSSLIHILGSDLFHRALDEDERKSPDFSELSDMTTGGISFAGKTLTNAKLKDLNGLPHVPLPQKLLNPNVKDDSRPAASHSDSLMIPSATELRKDIYVQETFGRLDGSMFQSHDLLHSKLGGVPNGDATMEGYIVCGDVNQDLASFKGDSEKLNDGQEIIKEPIRWKQDTDLHQTERKHTSRAESSKNQIKRIAKDSKEKVKELTPNEADKLPTAEKQAAEANTIQLSASEPVVIGLEDSHPPQNEKQQDKSDASSVIETISNPADDEQGFYEFSSGKGVAKKKRIKPSKELSSFASWQAVKHATGKQKEDFGFTQASEEMDANAFADSTTSTIPKQQSPVHQPPEAQPVHILPEQAAPSPAPKHVKHQDPRANTKDVKDGKDTKVQKTVQNACSSAKKHKAVVHKKQQQQQQQKKTKIVVSSDEEEDIAPSSLNHFKQSFFSWFAAFFKPGYRRRNKARNSKRLNLFGFSKYWNILEIVVMIPLILVAWRILVRLHNYERDSECHGVREIVRLECVRKIGVDCRILATYVRTFCYIAEVLPGHVTFRFLWNFIWSPNSSRSTKPTAVQQKSSWWSDPFYWSRSRSPPDGPMVSCRLLPLQHFCVLGGHGHHERLRWHLDTVMEILHLERSGSYSKDGRCSGEDCDALLSGRWSHGVKRYQESYSFICVQQFGEGAEFDGEMCACRKGYVVLGGMCRKVKRCDDSESGRSGSDGPAAIEGSNRDKKRISSSNQGKCNSKTKKKSGKSRRVKELRRNSVVL</sequence>
<feature type="compositionally biased region" description="Basic and acidic residues" evidence="1">
    <location>
        <begin position="278"/>
        <end position="294"/>
    </location>
</feature>
<organism evidence="2">
    <name type="scientific">Hanusia phi</name>
    <dbReference type="NCBI Taxonomy" id="3032"/>
    <lineage>
        <taxon>Eukaryota</taxon>
        <taxon>Cryptophyceae</taxon>
        <taxon>Pyrenomonadales</taxon>
        <taxon>Geminigeraceae</taxon>
        <taxon>Hanusia</taxon>
    </lineage>
</organism>
<feature type="region of interest" description="Disordered" evidence="1">
    <location>
        <begin position="1"/>
        <end position="59"/>
    </location>
</feature>
<feature type="compositionally biased region" description="Basic residues" evidence="1">
    <location>
        <begin position="847"/>
        <end position="861"/>
    </location>
</feature>
<feature type="region of interest" description="Disordered" evidence="1">
    <location>
        <begin position="278"/>
        <end position="381"/>
    </location>
</feature>
<dbReference type="AlphaFoldDB" id="A0A7S0E2E4"/>
<feature type="region of interest" description="Disordered" evidence="1">
    <location>
        <begin position="410"/>
        <end position="494"/>
    </location>
</feature>
<feature type="compositionally biased region" description="Polar residues" evidence="1">
    <location>
        <begin position="363"/>
        <end position="372"/>
    </location>
</feature>
<evidence type="ECO:0000256" key="1">
    <source>
        <dbReference type="SAM" id="MobiDB-lite"/>
    </source>
</evidence>
<feature type="region of interest" description="Disordered" evidence="1">
    <location>
        <begin position="171"/>
        <end position="192"/>
    </location>
</feature>
<name>A0A7S0E2E4_9CRYP</name>
<dbReference type="EMBL" id="HBEO01005925">
    <property type="protein sequence ID" value="CAD8472502.1"/>
    <property type="molecule type" value="Transcribed_RNA"/>
</dbReference>